<feature type="domain" description="DUF6699" evidence="1">
    <location>
        <begin position="43"/>
        <end position="195"/>
    </location>
</feature>
<keyword evidence="3" id="KW-1185">Reference proteome</keyword>
<proteinExistence type="predicted"/>
<sequence>MNVPALKIPKIRMLHPTKRDMIYPIELCPWLVPNPADRNTPHIKWDMALPPTSAKRRSGTGIVTSLQPKLKDIATHPPVKHLHITIPTGPVGPTGFGVLAWESPSVVIKQSTDITCGDVMFAIYDFLNEPLAQEEVVELGALLKKLRQQYPHTESLEYSARERAKVSMEIGALKGGPYRRVDCMGTMQRFFAGMSLALNDDGTRFSLMLYGRGAVGW</sequence>
<gene>
    <name evidence="2" type="ORF">BXZ70DRAFT_964415</name>
</gene>
<dbReference type="Proteomes" id="UP000813824">
    <property type="component" value="Unassembled WGS sequence"/>
</dbReference>
<reference evidence="2" key="1">
    <citation type="journal article" date="2021" name="New Phytol.">
        <title>Evolutionary innovations through gain and loss of genes in the ectomycorrhizal Boletales.</title>
        <authorList>
            <person name="Wu G."/>
            <person name="Miyauchi S."/>
            <person name="Morin E."/>
            <person name="Kuo A."/>
            <person name="Drula E."/>
            <person name="Varga T."/>
            <person name="Kohler A."/>
            <person name="Feng B."/>
            <person name="Cao Y."/>
            <person name="Lipzen A."/>
            <person name="Daum C."/>
            <person name="Hundley H."/>
            <person name="Pangilinan J."/>
            <person name="Johnson J."/>
            <person name="Barry K."/>
            <person name="LaButti K."/>
            <person name="Ng V."/>
            <person name="Ahrendt S."/>
            <person name="Min B."/>
            <person name="Choi I.G."/>
            <person name="Park H."/>
            <person name="Plett J.M."/>
            <person name="Magnuson J."/>
            <person name="Spatafora J.W."/>
            <person name="Nagy L.G."/>
            <person name="Henrissat B."/>
            <person name="Grigoriev I.V."/>
            <person name="Yang Z.L."/>
            <person name="Xu J."/>
            <person name="Martin F.M."/>
        </authorList>
    </citation>
    <scope>NUCLEOTIDE SEQUENCE</scope>
    <source>
        <strain evidence="2">KKN 215</strain>
    </source>
</reference>
<dbReference type="OrthoDB" id="3241567at2759"/>
<organism evidence="2 3">
    <name type="scientific">Cristinia sonorae</name>
    <dbReference type="NCBI Taxonomy" id="1940300"/>
    <lineage>
        <taxon>Eukaryota</taxon>
        <taxon>Fungi</taxon>
        <taxon>Dikarya</taxon>
        <taxon>Basidiomycota</taxon>
        <taxon>Agaricomycotina</taxon>
        <taxon>Agaricomycetes</taxon>
        <taxon>Agaricomycetidae</taxon>
        <taxon>Agaricales</taxon>
        <taxon>Pleurotineae</taxon>
        <taxon>Stephanosporaceae</taxon>
        <taxon>Cristinia</taxon>
    </lineage>
</organism>
<dbReference type="InterPro" id="IPR046522">
    <property type="entry name" value="DUF6699"/>
</dbReference>
<evidence type="ECO:0000313" key="2">
    <source>
        <dbReference type="EMBL" id="KAH8070768.1"/>
    </source>
</evidence>
<dbReference type="EMBL" id="JAEVFJ010000082">
    <property type="protein sequence ID" value="KAH8070768.1"/>
    <property type="molecule type" value="Genomic_DNA"/>
</dbReference>
<dbReference type="AlphaFoldDB" id="A0A8K0XJH5"/>
<comment type="caution">
    <text evidence="2">The sequence shown here is derived from an EMBL/GenBank/DDBJ whole genome shotgun (WGS) entry which is preliminary data.</text>
</comment>
<evidence type="ECO:0000259" key="1">
    <source>
        <dbReference type="Pfam" id="PF20415"/>
    </source>
</evidence>
<accession>A0A8K0XJH5</accession>
<name>A0A8K0XJH5_9AGAR</name>
<evidence type="ECO:0000313" key="3">
    <source>
        <dbReference type="Proteomes" id="UP000813824"/>
    </source>
</evidence>
<dbReference type="Pfam" id="PF20415">
    <property type="entry name" value="DUF6699"/>
    <property type="match status" value="1"/>
</dbReference>
<protein>
    <recommendedName>
        <fullName evidence="1">DUF6699 domain-containing protein</fullName>
    </recommendedName>
</protein>